<evidence type="ECO:0000313" key="2">
    <source>
        <dbReference type="Proteomes" id="UP001168098"/>
    </source>
</evidence>
<dbReference type="Proteomes" id="UP001168098">
    <property type="component" value="Unassembled WGS sequence"/>
</dbReference>
<dbReference type="PANTHER" id="PTHR47370:SF10">
    <property type="entry name" value="N-ACETYLTRANSFERASE HLS1-RELATED"/>
    <property type="match status" value="1"/>
</dbReference>
<organism evidence="1 2">
    <name type="scientific">Vitis rotundifolia</name>
    <name type="common">Muscadine grape</name>
    <dbReference type="NCBI Taxonomy" id="103349"/>
    <lineage>
        <taxon>Eukaryota</taxon>
        <taxon>Viridiplantae</taxon>
        <taxon>Streptophyta</taxon>
        <taxon>Embryophyta</taxon>
        <taxon>Tracheophyta</taxon>
        <taxon>Spermatophyta</taxon>
        <taxon>Magnoliopsida</taxon>
        <taxon>eudicotyledons</taxon>
        <taxon>Gunneridae</taxon>
        <taxon>Pentapetalae</taxon>
        <taxon>rosids</taxon>
        <taxon>Vitales</taxon>
        <taxon>Vitaceae</taxon>
        <taxon>Viteae</taxon>
        <taxon>Vitis</taxon>
    </lineage>
</organism>
<accession>A0AA39A4P5</accession>
<dbReference type="InterPro" id="IPR052810">
    <property type="entry name" value="Plant_NAT"/>
</dbReference>
<sequence length="70" mass="7624">MGEEGGGGGGEGGRVVVVVREFDPQKNCRKVEEEEEMERGCEVGPSGELSIFTNLLSDPICRVRHFELVS</sequence>
<dbReference type="PANTHER" id="PTHR47370">
    <property type="entry name" value="ACYL-COA N-ACYLTRANSFERASES (NAT) SUPERFAMILY PROTEIN"/>
    <property type="match status" value="1"/>
</dbReference>
<name>A0AA39A4P5_VITRO</name>
<reference evidence="1 2" key="1">
    <citation type="journal article" date="2023" name="BMC Biotechnol.">
        <title>Vitis rotundifolia cv Carlos genome sequencing.</title>
        <authorList>
            <person name="Huff M."/>
            <person name="Hulse-Kemp A."/>
            <person name="Scheffler B."/>
            <person name="Youngblood R."/>
            <person name="Simpson S."/>
            <person name="Babiker E."/>
            <person name="Staton M."/>
        </authorList>
    </citation>
    <scope>NUCLEOTIDE SEQUENCE [LARGE SCALE GENOMIC DNA]</scope>
    <source>
        <tissue evidence="1">Leaf</tissue>
    </source>
</reference>
<gene>
    <name evidence="1" type="ORF">PVL29_006302</name>
</gene>
<dbReference type="EMBL" id="JARBHA010000005">
    <property type="protein sequence ID" value="KAJ9700908.1"/>
    <property type="molecule type" value="Genomic_DNA"/>
</dbReference>
<protein>
    <submittedName>
        <fullName evidence="1">Uncharacterized protein</fullName>
    </submittedName>
</protein>
<dbReference type="AlphaFoldDB" id="A0AA39A4P5"/>
<proteinExistence type="predicted"/>
<comment type="caution">
    <text evidence="1">The sequence shown here is derived from an EMBL/GenBank/DDBJ whole genome shotgun (WGS) entry which is preliminary data.</text>
</comment>
<evidence type="ECO:0000313" key="1">
    <source>
        <dbReference type="EMBL" id="KAJ9700908.1"/>
    </source>
</evidence>
<keyword evidence="2" id="KW-1185">Reference proteome</keyword>